<dbReference type="eggNOG" id="KOG1919">
    <property type="taxonomic scope" value="Eukaryota"/>
</dbReference>
<dbReference type="PANTHER" id="PTHR21600">
    <property type="entry name" value="MITOCHONDRIAL RNA PSEUDOURIDINE SYNTHASE"/>
    <property type="match status" value="1"/>
</dbReference>
<dbReference type="InterPro" id="IPR050188">
    <property type="entry name" value="RluA_PseudoU_synthase"/>
</dbReference>
<feature type="domain" description="Pseudouridine synthase RsuA/RluA-like" evidence="2">
    <location>
        <begin position="550"/>
        <end position="591"/>
    </location>
</feature>
<dbReference type="OMA" id="WHTFETD"/>
<evidence type="ECO:0000259" key="2">
    <source>
        <dbReference type="Pfam" id="PF00849"/>
    </source>
</evidence>
<evidence type="ECO:0000313" key="4">
    <source>
        <dbReference type="Proteomes" id="UP000007494"/>
    </source>
</evidence>
<feature type="region of interest" description="Disordered" evidence="1">
    <location>
        <begin position="837"/>
        <end position="856"/>
    </location>
</feature>
<sequence>MSKAECSTGTLEAEASCHGYLEHVGNEDALASCKSEIAGSSAACVPVPENFKAVPDPSYITVKVVPPYWHTFETDVKLRWRDKEILAVVTREFRSRPESYYQRAIESGKFILVNNQACKCDTVLRNGDHLTHRTLEIEFAIPWTTPVHVLYEDDGLVAAFKPAGMPVHPQGRYTQGSLTGVLKRFHLRQLMSAYLHPVNRLDRVTAGVVILAKNSIQARTLTTAIGSALKLYIARVEGNFSNIVEKIATASREARVGETRSDWKSVGERFADTVAEEDPLEAEEARRCGAVRLYTHGPSTVRSQDATETSAKRYRLSANSRDASNQDVDSNNCWVYLKPTHIVHNDGSERAHRDIVLSTSSGGNDGIPGQNNCLQSNGPAHSNKQEGPLPIVEERRRRKEEKRRWKAEKKQQRVAVQEQRQREHDARISRQNAGDEDLSIEDATRRGIVSLMTASTPPRCRPRDTAVAATAFLGESADAPCSSLVATLTERQTRNSMHSTRPESMSDHKHPESRARSPELQDGGVYIKVSARLLVSSCLVGRQLAVGWNEEYGKEAETVFKLLHYDENSDTSLVACIPLTGRTHQIRKHLQILGTSIVGDALYPTKSTTRRPHTSTPSSGESGTSPTSNTSEASGHPPDTISVARHFPFTLSPTAPLGHITEELVRYRLVGLSYCVLLVLGISVSFSVDELRAANRATLHCRCSRCNAFTEQPDAASDGLDDPQKCDCRFVEALREMVGLSDVVVSPDSERADVAYVIEEPCRIDLMSFAYVFDTSCRQPNKIPAAGSQERDVSQELNPWDPNMTVAAAERPTSESVTSMHSACETVGVGRQTLLGAGGDRRSTQGHAQPEAKNYTRTGRILKDGSVDDASCSRAPFVIGCSSAVMPDWTHPVKAEELRSLLDHLYLLHRQQML</sequence>
<dbReference type="GeneID" id="13441506"/>
<dbReference type="Gene3D" id="3.30.2350.10">
    <property type="entry name" value="Pseudouridine synthase"/>
    <property type="match status" value="2"/>
</dbReference>
<gene>
    <name evidence="3" type="ORF">NCLIV_009500</name>
</gene>
<dbReference type="GO" id="GO:0003723">
    <property type="term" value="F:RNA binding"/>
    <property type="evidence" value="ECO:0007669"/>
    <property type="project" value="InterPro"/>
</dbReference>
<protein>
    <recommendedName>
        <fullName evidence="2">Pseudouridine synthase RsuA/RluA-like domain-containing protein</fullName>
    </recommendedName>
</protein>
<dbReference type="InterPro" id="IPR006224">
    <property type="entry name" value="PsdUridine_synth_RluA-like_CS"/>
</dbReference>
<dbReference type="AlphaFoldDB" id="F0V9Q5"/>
<feature type="compositionally biased region" description="Basic residues" evidence="1">
    <location>
        <begin position="396"/>
        <end position="407"/>
    </location>
</feature>
<dbReference type="InterPro" id="IPR006145">
    <property type="entry name" value="PsdUridine_synth_RsuA/RluA"/>
</dbReference>
<dbReference type="InParanoid" id="F0V9Q5"/>
<accession>F0V9Q5</accession>
<dbReference type="GO" id="GO:0000455">
    <property type="term" value="P:enzyme-directed rRNA pseudouridine synthesis"/>
    <property type="evidence" value="ECO:0007669"/>
    <property type="project" value="TreeGrafter"/>
</dbReference>
<feature type="compositionally biased region" description="Polar residues" evidence="1">
    <location>
        <begin position="490"/>
        <end position="499"/>
    </location>
</feature>
<dbReference type="PROSITE" id="PS01129">
    <property type="entry name" value="PSI_RLU"/>
    <property type="match status" value="1"/>
</dbReference>
<dbReference type="Pfam" id="PF00849">
    <property type="entry name" value="PseudoU_synth_2"/>
    <property type="match status" value="2"/>
</dbReference>
<dbReference type="OrthoDB" id="424794at2759"/>
<feature type="region of interest" description="Disordered" evidence="1">
    <location>
        <begin position="361"/>
        <end position="436"/>
    </location>
</feature>
<dbReference type="PANTHER" id="PTHR21600:SF40">
    <property type="entry name" value="PSEUDOURIDYLATE SYNTHASE RPUSD2"/>
    <property type="match status" value="1"/>
</dbReference>
<keyword evidence="4" id="KW-1185">Reference proteome</keyword>
<feature type="region of interest" description="Disordered" evidence="1">
    <location>
        <begin position="490"/>
        <end position="519"/>
    </location>
</feature>
<organism evidence="3 4">
    <name type="scientific">Neospora caninum (strain Liverpool)</name>
    <dbReference type="NCBI Taxonomy" id="572307"/>
    <lineage>
        <taxon>Eukaryota</taxon>
        <taxon>Sar</taxon>
        <taxon>Alveolata</taxon>
        <taxon>Apicomplexa</taxon>
        <taxon>Conoidasida</taxon>
        <taxon>Coccidia</taxon>
        <taxon>Eucoccidiorida</taxon>
        <taxon>Eimeriorina</taxon>
        <taxon>Sarcocystidae</taxon>
        <taxon>Neospora</taxon>
    </lineage>
</organism>
<dbReference type="RefSeq" id="XP_003880514.1">
    <property type="nucleotide sequence ID" value="XM_003880465.1"/>
</dbReference>
<feature type="compositionally biased region" description="Basic and acidic residues" evidence="1">
    <location>
        <begin position="419"/>
        <end position="428"/>
    </location>
</feature>
<proteinExistence type="predicted"/>
<dbReference type="VEuPathDB" id="ToxoDB:NCLIV_009500"/>
<evidence type="ECO:0000313" key="3">
    <source>
        <dbReference type="EMBL" id="CBZ50481.1"/>
    </source>
</evidence>
<dbReference type="InterPro" id="IPR020103">
    <property type="entry name" value="PsdUridine_synth_cat_dom_sf"/>
</dbReference>
<feature type="domain" description="Pseudouridine synthase RsuA/RluA-like" evidence="2">
    <location>
        <begin position="159"/>
        <end position="267"/>
    </location>
</feature>
<dbReference type="GO" id="GO:0009982">
    <property type="term" value="F:pseudouridine synthase activity"/>
    <property type="evidence" value="ECO:0007669"/>
    <property type="project" value="InterPro"/>
</dbReference>
<name>F0V9Q5_NEOCL</name>
<feature type="compositionally biased region" description="Polar residues" evidence="1">
    <location>
        <begin position="369"/>
        <end position="382"/>
    </location>
</feature>
<dbReference type="SUPFAM" id="SSF55120">
    <property type="entry name" value="Pseudouridine synthase"/>
    <property type="match status" value="2"/>
</dbReference>
<feature type="region of interest" description="Disordered" evidence="1">
    <location>
        <begin position="603"/>
        <end position="639"/>
    </location>
</feature>
<feature type="compositionally biased region" description="Basic and acidic residues" evidence="1">
    <location>
        <begin position="500"/>
        <end position="519"/>
    </location>
</feature>
<feature type="compositionally biased region" description="Low complexity" evidence="1">
    <location>
        <begin position="614"/>
        <end position="632"/>
    </location>
</feature>
<dbReference type="EMBL" id="FR823383">
    <property type="protein sequence ID" value="CBZ50481.1"/>
    <property type="molecule type" value="Genomic_DNA"/>
</dbReference>
<reference evidence="4" key="1">
    <citation type="journal article" date="2012" name="PLoS Pathog.">
        <title>Comparative genomics of the apicomplexan parasites Toxoplasma gondii and Neospora caninum: Coccidia differing in host range and transmission strategy.</title>
        <authorList>
            <person name="Reid A.J."/>
            <person name="Vermont S.J."/>
            <person name="Cotton J.A."/>
            <person name="Harris D."/>
            <person name="Hill-Cawthorne G.A."/>
            <person name="Konen-Waisman S."/>
            <person name="Latham S.M."/>
            <person name="Mourier T."/>
            <person name="Norton R."/>
            <person name="Quail M.A."/>
            <person name="Sanders M."/>
            <person name="Shanmugam D."/>
            <person name="Sohal A."/>
            <person name="Wasmuth J.D."/>
            <person name="Brunk B."/>
            <person name="Grigg M.E."/>
            <person name="Howard J.C."/>
            <person name="Parkinson J."/>
            <person name="Roos D.S."/>
            <person name="Trees A.J."/>
            <person name="Berriman M."/>
            <person name="Pain A."/>
            <person name="Wastling J.M."/>
        </authorList>
    </citation>
    <scope>NUCLEOTIDE SEQUENCE [LARGE SCALE GENOMIC DNA]</scope>
    <source>
        <strain evidence="4">Liverpool</strain>
    </source>
</reference>
<evidence type="ECO:0000256" key="1">
    <source>
        <dbReference type="SAM" id="MobiDB-lite"/>
    </source>
</evidence>
<dbReference type="Proteomes" id="UP000007494">
    <property type="component" value="Chromosome III"/>
</dbReference>